<dbReference type="PROSITE" id="PS51747">
    <property type="entry name" value="CYT_DCMP_DEAMINASES_2"/>
    <property type="match status" value="1"/>
</dbReference>
<evidence type="ECO:0000256" key="4">
    <source>
        <dbReference type="ARBA" id="ARBA00012783"/>
    </source>
</evidence>
<dbReference type="GO" id="GO:0005829">
    <property type="term" value="C:cytosol"/>
    <property type="evidence" value="ECO:0007669"/>
    <property type="project" value="TreeGrafter"/>
</dbReference>
<dbReference type="Proteomes" id="UP000248044">
    <property type="component" value="Chromosome"/>
</dbReference>
<dbReference type="InterPro" id="IPR002125">
    <property type="entry name" value="CMP_dCMP_dom"/>
</dbReference>
<dbReference type="CDD" id="cd01283">
    <property type="entry name" value="cytidine_deaminase"/>
    <property type="match status" value="1"/>
</dbReference>
<evidence type="ECO:0000256" key="2">
    <source>
        <dbReference type="ARBA" id="ARBA00003949"/>
    </source>
</evidence>
<dbReference type="GO" id="GO:0004126">
    <property type="term" value="F:cytidine deaminase activity"/>
    <property type="evidence" value="ECO:0007669"/>
    <property type="project" value="UniProtKB-EC"/>
</dbReference>
<evidence type="ECO:0000256" key="12">
    <source>
        <dbReference type="PIRSR" id="PIRSR606262-3"/>
    </source>
</evidence>
<feature type="active site" description="Proton donor" evidence="10">
    <location>
        <position position="60"/>
    </location>
</feature>
<name>A0A2U9IEX1_9CREN</name>
<dbReference type="SUPFAM" id="SSF53927">
    <property type="entry name" value="Cytidine deaminase-like"/>
    <property type="match status" value="1"/>
</dbReference>
<feature type="binding site" evidence="12">
    <location>
        <position position="58"/>
    </location>
    <ligand>
        <name>Zn(2+)</name>
        <dbReference type="ChEBI" id="CHEBI:29105"/>
        <note>catalytic</note>
    </ligand>
</feature>
<accession>A0A2U9IEX1</accession>
<sequence length="131" mass="14422">MQVTDPSDKELIEIALKATQNSYAPYSKINVGAALLTENGKIITGCNVENSSYGLSICAERVAIFNAISSGERKFKKIAIINSEGNGMMPCGACRQVMEEFSNDIEIITLDKNKRIVKYKLDELLPNAFKL</sequence>
<dbReference type="GO" id="GO:0042802">
    <property type="term" value="F:identical protein binding"/>
    <property type="evidence" value="ECO:0007669"/>
    <property type="project" value="UniProtKB-ARBA"/>
</dbReference>
<dbReference type="KEGG" id="abri:DFR85_07700"/>
<dbReference type="InterPro" id="IPR016193">
    <property type="entry name" value="Cytidine_deaminase-like"/>
</dbReference>
<dbReference type="AlphaFoldDB" id="A0A2U9IEX1"/>
<evidence type="ECO:0000256" key="6">
    <source>
        <dbReference type="ARBA" id="ARBA00022801"/>
    </source>
</evidence>
<evidence type="ECO:0000256" key="7">
    <source>
        <dbReference type="ARBA" id="ARBA00022833"/>
    </source>
</evidence>
<evidence type="ECO:0000256" key="5">
    <source>
        <dbReference type="ARBA" id="ARBA00022723"/>
    </source>
</evidence>
<evidence type="ECO:0000259" key="13">
    <source>
        <dbReference type="PROSITE" id="PS51747"/>
    </source>
</evidence>
<evidence type="ECO:0000256" key="11">
    <source>
        <dbReference type="PIRSR" id="PIRSR606262-2"/>
    </source>
</evidence>
<keyword evidence="6" id="KW-0378">Hydrolase</keyword>
<dbReference type="InterPro" id="IPR006262">
    <property type="entry name" value="Cyt_deam_tetra"/>
</dbReference>
<keyword evidence="15" id="KW-1185">Reference proteome</keyword>
<dbReference type="Pfam" id="PF00383">
    <property type="entry name" value="dCMP_cyt_deam_1"/>
    <property type="match status" value="1"/>
</dbReference>
<dbReference type="GO" id="GO:0055086">
    <property type="term" value="P:nucleobase-containing small molecule metabolic process"/>
    <property type="evidence" value="ECO:0007669"/>
    <property type="project" value="UniProtKB-ARBA"/>
</dbReference>
<comment type="catalytic activity">
    <reaction evidence="9">
        <text>cytidine + H2O + H(+) = uridine + NH4(+)</text>
        <dbReference type="Rhea" id="RHEA:16069"/>
        <dbReference type="ChEBI" id="CHEBI:15377"/>
        <dbReference type="ChEBI" id="CHEBI:15378"/>
        <dbReference type="ChEBI" id="CHEBI:16704"/>
        <dbReference type="ChEBI" id="CHEBI:17562"/>
        <dbReference type="ChEBI" id="CHEBI:28938"/>
        <dbReference type="EC" id="3.5.4.5"/>
    </reaction>
</comment>
<dbReference type="GeneID" id="36832030"/>
<feature type="binding site" evidence="12">
    <location>
        <position position="91"/>
    </location>
    <ligand>
        <name>Zn(2+)</name>
        <dbReference type="ChEBI" id="CHEBI:29105"/>
        <note>catalytic</note>
    </ligand>
</feature>
<keyword evidence="5 12" id="KW-0479">Metal-binding</keyword>
<organism evidence="14 15">
    <name type="scientific">Acidianus brierleyi</name>
    <dbReference type="NCBI Taxonomy" id="41673"/>
    <lineage>
        <taxon>Archaea</taxon>
        <taxon>Thermoproteota</taxon>
        <taxon>Thermoprotei</taxon>
        <taxon>Sulfolobales</taxon>
        <taxon>Sulfolobaceae</taxon>
        <taxon>Acidianus</taxon>
    </lineage>
</organism>
<dbReference type="RefSeq" id="WP_110270375.1">
    <property type="nucleotide sequence ID" value="NZ_CP029289.2"/>
</dbReference>
<gene>
    <name evidence="14" type="primary">cdd</name>
    <name evidence="14" type="ORF">DFR85_07700</name>
</gene>
<dbReference type="NCBIfam" id="NF004064">
    <property type="entry name" value="PRK05578.1"/>
    <property type="match status" value="1"/>
</dbReference>
<dbReference type="PANTHER" id="PTHR11644">
    <property type="entry name" value="CYTIDINE DEAMINASE"/>
    <property type="match status" value="1"/>
</dbReference>
<evidence type="ECO:0000313" key="15">
    <source>
        <dbReference type="Proteomes" id="UP000248044"/>
    </source>
</evidence>
<feature type="binding site" evidence="11">
    <location>
        <begin position="47"/>
        <end position="53"/>
    </location>
    <ligand>
        <name>substrate</name>
    </ligand>
</feature>
<dbReference type="InterPro" id="IPR050202">
    <property type="entry name" value="Cyt/Deoxycyt_deaminase"/>
</dbReference>
<reference evidence="14 15" key="1">
    <citation type="submission" date="2018-05" db="EMBL/GenBank/DDBJ databases">
        <title>Complete Genome Sequences of Extremely Thermoacidophilic, Metal-Mobilizing Type-Strain Members of the Archaeal Family Sulfolobaceae: Acidianus brierleyi DSM-1651T, Acidianus sulfidivorans DSM-18786T, Metallosphaera hakonensis DSM-7519T, and Metallosphaera prunae DSM-10039T.</title>
        <authorList>
            <person name="Counts J.A."/>
            <person name="Kelly R.M."/>
        </authorList>
    </citation>
    <scope>NUCLEOTIDE SEQUENCE [LARGE SCALE GENOMIC DNA]</scope>
    <source>
        <strain evidence="14 15">DSM 1651</strain>
    </source>
</reference>
<evidence type="ECO:0000256" key="10">
    <source>
        <dbReference type="PIRSR" id="PIRSR606262-1"/>
    </source>
</evidence>
<comment type="cofactor">
    <cofactor evidence="1 12">
        <name>Zn(2+)</name>
        <dbReference type="ChEBI" id="CHEBI:29105"/>
    </cofactor>
</comment>
<keyword evidence="7 12" id="KW-0862">Zinc</keyword>
<dbReference type="EC" id="3.5.4.5" evidence="4"/>
<dbReference type="EMBL" id="CP029289">
    <property type="protein sequence ID" value="AWR94494.1"/>
    <property type="molecule type" value="Genomic_DNA"/>
</dbReference>
<dbReference type="FunFam" id="3.40.140.10:FF:000008">
    <property type="entry name" value="Cytidine deaminase"/>
    <property type="match status" value="1"/>
</dbReference>
<dbReference type="PROSITE" id="PS00903">
    <property type="entry name" value="CYT_DCMP_DEAMINASES_1"/>
    <property type="match status" value="1"/>
</dbReference>
<feature type="binding site" evidence="12">
    <location>
        <position position="94"/>
    </location>
    <ligand>
        <name>Zn(2+)</name>
        <dbReference type="ChEBI" id="CHEBI:29105"/>
        <note>catalytic</note>
    </ligand>
</feature>
<dbReference type="NCBIfam" id="TIGR01354">
    <property type="entry name" value="cyt_deam_tetra"/>
    <property type="match status" value="1"/>
</dbReference>
<proteinExistence type="inferred from homology"/>
<comment type="similarity">
    <text evidence="3">Belongs to the cytidine and deoxycytidylate deaminase family.</text>
</comment>
<evidence type="ECO:0000256" key="8">
    <source>
        <dbReference type="ARBA" id="ARBA00032005"/>
    </source>
</evidence>
<evidence type="ECO:0000256" key="1">
    <source>
        <dbReference type="ARBA" id="ARBA00001947"/>
    </source>
</evidence>
<dbReference type="InterPro" id="IPR016192">
    <property type="entry name" value="APOBEC/CMP_deaminase_Zn-bd"/>
</dbReference>
<dbReference type="GO" id="GO:0008270">
    <property type="term" value="F:zinc ion binding"/>
    <property type="evidence" value="ECO:0007669"/>
    <property type="project" value="InterPro"/>
</dbReference>
<dbReference type="Gene3D" id="3.40.140.10">
    <property type="entry name" value="Cytidine Deaminase, domain 2"/>
    <property type="match status" value="1"/>
</dbReference>
<comment type="function">
    <text evidence="2">This enzyme scavenges exogenous and endogenous cytidine and 2'-deoxycytidine for UMP synthesis.</text>
</comment>
<dbReference type="OrthoDB" id="39143at2157"/>
<evidence type="ECO:0000313" key="14">
    <source>
        <dbReference type="EMBL" id="AWR94494.1"/>
    </source>
</evidence>
<evidence type="ECO:0000256" key="9">
    <source>
        <dbReference type="ARBA" id="ARBA00049558"/>
    </source>
</evidence>
<dbReference type="PANTHER" id="PTHR11644:SF2">
    <property type="entry name" value="CYTIDINE DEAMINASE"/>
    <property type="match status" value="1"/>
</dbReference>
<evidence type="ECO:0000256" key="3">
    <source>
        <dbReference type="ARBA" id="ARBA00006576"/>
    </source>
</evidence>
<protein>
    <recommendedName>
        <fullName evidence="4">cytidine deaminase</fullName>
        <ecNumber evidence="4">3.5.4.5</ecNumber>
    </recommendedName>
    <alternativeName>
        <fullName evidence="8">Cytidine aminohydrolase</fullName>
    </alternativeName>
</protein>
<feature type="domain" description="CMP/dCMP-type deaminase" evidence="13">
    <location>
        <begin position="6"/>
        <end position="131"/>
    </location>
</feature>
<dbReference type="GO" id="GO:0072527">
    <property type="term" value="P:pyrimidine-containing compound metabolic process"/>
    <property type="evidence" value="ECO:0007669"/>
    <property type="project" value="UniProtKB-ARBA"/>
</dbReference>